<protein>
    <submittedName>
        <fullName evidence="2">DUF4097 family beta strand repeat-containing protein</fullName>
    </submittedName>
</protein>
<keyword evidence="3" id="KW-1185">Reference proteome</keyword>
<evidence type="ECO:0000313" key="2">
    <source>
        <dbReference type="EMBL" id="MDA3625352.1"/>
    </source>
</evidence>
<sequence length="282" mass="29146">MPEFDTPEPISAAIELALGDVRIIASDRATTVVEVRPTDSSASLDVTTAEQVRVTCSRGNLRIKGPKGWAPFNKVGSVDVVVELPAGSQVRAESAAVGFRSEGDLGECRFKTATGDLQLDRTDALSLSTAAGDVVVEHVAGRAEINTHSGSVRLTEVGGSASIKNSNGATWVGRIAGDLRVVAANGHVSVDAAEASLEVKNANGNIRVGEVVRGTASLVTAMGDVEVGVREGTSAWLDARSSFGRLDNSLTAADGPAAPDEKVELRVRTSFGDIAVRRSGAA</sequence>
<feature type="domain" description="DUF4097" evidence="1">
    <location>
        <begin position="16"/>
        <end position="250"/>
    </location>
</feature>
<comment type="caution">
    <text evidence="2">The sequence shown here is derived from an EMBL/GenBank/DDBJ whole genome shotgun (WGS) entry which is preliminary data.</text>
</comment>
<reference evidence="2 3" key="1">
    <citation type="submission" date="2022-11" db="EMBL/GenBank/DDBJ databases">
        <title>Draft genome sequence of Saccharopolyspora sp. WRP15-2 isolated from rhizosphere soils of wild rice in Thailand.</title>
        <authorList>
            <person name="Duangmal K."/>
            <person name="Kammanee S."/>
            <person name="Muangham S."/>
        </authorList>
    </citation>
    <scope>NUCLEOTIDE SEQUENCE [LARGE SCALE GENOMIC DNA]</scope>
    <source>
        <strain evidence="2 3">WRP15-2</strain>
    </source>
</reference>
<dbReference type="Proteomes" id="UP001210380">
    <property type="component" value="Unassembled WGS sequence"/>
</dbReference>
<proteinExistence type="predicted"/>
<accession>A0ABT4UWA3</accession>
<organism evidence="2 3">
    <name type="scientific">Saccharopolyspora oryzae</name>
    <dbReference type="NCBI Taxonomy" id="2997343"/>
    <lineage>
        <taxon>Bacteria</taxon>
        <taxon>Bacillati</taxon>
        <taxon>Actinomycetota</taxon>
        <taxon>Actinomycetes</taxon>
        <taxon>Pseudonocardiales</taxon>
        <taxon>Pseudonocardiaceae</taxon>
        <taxon>Saccharopolyspora</taxon>
    </lineage>
</organism>
<dbReference type="RefSeq" id="WP_270947930.1">
    <property type="nucleotide sequence ID" value="NZ_JAQGLA010000008.1"/>
</dbReference>
<gene>
    <name evidence="2" type="ORF">OU415_07890</name>
</gene>
<dbReference type="Pfam" id="PF13349">
    <property type="entry name" value="DUF4097"/>
    <property type="match status" value="1"/>
</dbReference>
<dbReference type="EMBL" id="JAQGLA010000008">
    <property type="protein sequence ID" value="MDA3625352.1"/>
    <property type="molecule type" value="Genomic_DNA"/>
</dbReference>
<name>A0ABT4UWA3_9PSEU</name>
<evidence type="ECO:0000313" key="3">
    <source>
        <dbReference type="Proteomes" id="UP001210380"/>
    </source>
</evidence>
<dbReference type="InterPro" id="IPR025164">
    <property type="entry name" value="Toastrack_DUF4097"/>
</dbReference>
<evidence type="ECO:0000259" key="1">
    <source>
        <dbReference type="Pfam" id="PF13349"/>
    </source>
</evidence>